<proteinExistence type="predicted"/>
<organism evidence="1 2">
    <name type="scientific">Blastopirellula marina DSM 3645</name>
    <dbReference type="NCBI Taxonomy" id="314230"/>
    <lineage>
        <taxon>Bacteria</taxon>
        <taxon>Pseudomonadati</taxon>
        <taxon>Planctomycetota</taxon>
        <taxon>Planctomycetia</taxon>
        <taxon>Pirellulales</taxon>
        <taxon>Pirellulaceae</taxon>
        <taxon>Blastopirellula</taxon>
    </lineage>
</organism>
<dbReference type="HOGENOM" id="CLU_3230366_0_0_0"/>
<accession>A3ZNF0</accession>
<dbReference type="STRING" id="314230.DSM3645_16875"/>
<dbReference type="Proteomes" id="UP000004358">
    <property type="component" value="Unassembled WGS sequence"/>
</dbReference>
<dbReference type="AlphaFoldDB" id="A3ZNF0"/>
<dbReference type="EMBL" id="AANZ01000003">
    <property type="protein sequence ID" value="EAQ81845.1"/>
    <property type="molecule type" value="Genomic_DNA"/>
</dbReference>
<name>A3ZNF0_9BACT</name>
<gene>
    <name evidence="1" type="ORF">DSM3645_16875</name>
</gene>
<comment type="caution">
    <text evidence="1">The sequence shown here is derived from an EMBL/GenBank/DDBJ whole genome shotgun (WGS) entry which is preliminary data.</text>
</comment>
<evidence type="ECO:0000313" key="1">
    <source>
        <dbReference type="EMBL" id="EAQ81845.1"/>
    </source>
</evidence>
<reference evidence="1 2" key="1">
    <citation type="submission" date="2006-02" db="EMBL/GenBank/DDBJ databases">
        <authorList>
            <person name="Amann R."/>
            <person name="Ferriera S."/>
            <person name="Johnson J."/>
            <person name="Kravitz S."/>
            <person name="Halpern A."/>
            <person name="Remington K."/>
            <person name="Beeson K."/>
            <person name="Tran B."/>
            <person name="Rogers Y.-H."/>
            <person name="Friedman R."/>
            <person name="Venter J.C."/>
        </authorList>
    </citation>
    <scope>NUCLEOTIDE SEQUENCE [LARGE SCALE GENOMIC DNA]</scope>
    <source>
        <strain evidence="1 2">DSM 3645</strain>
    </source>
</reference>
<evidence type="ECO:0000313" key="2">
    <source>
        <dbReference type="Proteomes" id="UP000004358"/>
    </source>
</evidence>
<sequence length="43" mass="4950">MSIYCGGLLGEGMKTRSQMVGKNEELSEAFHTFMLRYSVFMIR</sequence>
<protein>
    <submittedName>
        <fullName evidence="1">Uncharacterized protein</fullName>
    </submittedName>
</protein>